<dbReference type="GO" id="GO:0005737">
    <property type="term" value="C:cytoplasm"/>
    <property type="evidence" value="ECO:0007669"/>
    <property type="project" value="UniProtKB-SubCell"/>
</dbReference>
<dbReference type="Gene3D" id="3.10.50.40">
    <property type="match status" value="1"/>
</dbReference>
<evidence type="ECO:0000313" key="12">
    <source>
        <dbReference type="EMBL" id="ARN79002.1"/>
    </source>
</evidence>
<evidence type="ECO:0000256" key="8">
    <source>
        <dbReference type="ARBA" id="ARBA00037071"/>
    </source>
</evidence>
<dbReference type="RefSeq" id="WP_085767804.1">
    <property type="nucleotide sequence ID" value="NZ_CP019344.1"/>
</dbReference>
<feature type="domain" description="PPIase FKBP-type" evidence="11">
    <location>
        <begin position="7"/>
        <end position="102"/>
    </location>
</feature>
<dbReference type="InterPro" id="IPR001179">
    <property type="entry name" value="PPIase_FKBP_dom"/>
</dbReference>
<evidence type="ECO:0000256" key="3">
    <source>
        <dbReference type="ARBA" id="ARBA00006577"/>
    </source>
</evidence>
<dbReference type="Pfam" id="PF00254">
    <property type="entry name" value="FKBP_C"/>
    <property type="match status" value="1"/>
</dbReference>
<name>A0A1W6MN61_9FLAO</name>
<dbReference type="PANTHER" id="PTHR47861:SF3">
    <property type="entry name" value="FKBP-TYPE PEPTIDYL-PROLYL CIS-TRANS ISOMERASE SLYD"/>
    <property type="match status" value="1"/>
</dbReference>
<evidence type="ECO:0000256" key="5">
    <source>
        <dbReference type="ARBA" id="ARBA00023110"/>
    </source>
</evidence>
<keyword evidence="7 9" id="KW-0413">Isomerase</keyword>
<dbReference type="STRING" id="331648.BST97_13945"/>
<dbReference type="SUPFAM" id="SSF54534">
    <property type="entry name" value="FKBP-like"/>
    <property type="match status" value="1"/>
</dbReference>
<keyword evidence="5 9" id="KW-0697">Rotamase</keyword>
<comment type="subcellular location">
    <subcellularLocation>
        <location evidence="2">Cytoplasm</location>
    </subcellularLocation>
</comment>
<evidence type="ECO:0000256" key="10">
    <source>
        <dbReference type="RuleBase" id="RU003915"/>
    </source>
</evidence>
<reference evidence="12 13" key="1">
    <citation type="submission" date="2016-11" db="EMBL/GenBank/DDBJ databases">
        <title>Trade-off between light-utilization and light-protection in marine flavobacteria.</title>
        <authorList>
            <person name="Kumagai Y."/>
        </authorList>
    </citation>
    <scope>NUCLEOTIDE SEQUENCE [LARGE SCALE GENOMIC DNA]</scope>
    <source>
        <strain evidence="12 13">JCM 13191</strain>
    </source>
</reference>
<dbReference type="InterPro" id="IPR046357">
    <property type="entry name" value="PPIase_dom_sf"/>
</dbReference>
<comment type="catalytic activity">
    <reaction evidence="1 9 10">
        <text>[protein]-peptidylproline (omega=180) = [protein]-peptidylproline (omega=0)</text>
        <dbReference type="Rhea" id="RHEA:16237"/>
        <dbReference type="Rhea" id="RHEA-COMP:10747"/>
        <dbReference type="Rhea" id="RHEA-COMP:10748"/>
        <dbReference type="ChEBI" id="CHEBI:83833"/>
        <dbReference type="ChEBI" id="CHEBI:83834"/>
        <dbReference type="EC" id="5.2.1.8"/>
    </reaction>
</comment>
<evidence type="ECO:0000259" key="11">
    <source>
        <dbReference type="PROSITE" id="PS50059"/>
    </source>
</evidence>
<evidence type="ECO:0000256" key="1">
    <source>
        <dbReference type="ARBA" id="ARBA00000971"/>
    </source>
</evidence>
<dbReference type="EC" id="5.2.1.8" evidence="10"/>
<organism evidence="12 13">
    <name type="scientific">Nonlabens spongiae</name>
    <dbReference type="NCBI Taxonomy" id="331648"/>
    <lineage>
        <taxon>Bacteria</taxon>
        <taxon>Pseudomonadati</taxon>
        <taxon>Bacteroidota</taxon>
        <taxon>Flavobacteriia</taxon>
        <taxon>Flavobacteriales</taxon>
        <taxon>Flavobacteriaceae</taxon>
        <taxon>Nonlabens</taxon>
    </lineage>
</organism>
<evidence type="ECO:0000256" key="7">
    <source>
        <dbReference type="ARBA" id="ARBA00023235"/>
    </source>
</evidence>
<gene>
    <name evidence="12" type="ORF">BST97_13945</name>
</gene>
<dbReference type="EMBL" id="CP019344">
    <property type="protein sequence ID" value="ARN79002.1"/>
    <property type="molecule type" value="Genomic_DNA"/>
</dbReference>
<comment type="function">
    <text evidence="8">Also involved in hydrogenase metallocenter assembly, probably by participating in the nickel insertion step. This function in hydrogenase biosynthesis requires chaperone activity and the presence of the metal-binding domain, but not PPIase activity.</text>
</comment>
<sequence>MSQVQANDTVKVHYTGKLKNDGRVFDSSRDREPLEAKLGQGQLIPGFEKGLIDMKVNETKTIEIPMNEAYGDIKKELFQKVERQHLPQEIKSEVGMGLMATNPDGSERQLRVADVKDDFIIVDANHPLAGQDLVFDLEVVGIN</sequence>
<keyword evidence="13" id="KW-1185">Reference proteome</keyword>
<protein>
    <recommendedName>
        <fullName evidence="10">Peptidyl-prolyl cis-trans isomerase</fullName>
        <ecNumber evidence="10">5.2.1.8</ecNumber>
    </recommendedName>
</protein>
<evidence type="ECO:0000313" key="13">
    <source>
        <dbReference type="Proteomes" id="UP000193431"/>
    </source>
</evidence>
<dbReference type="PROSITE" id="PS50059">
    <property type="entry name" value="FKBP_PPIASE"/>
    <property type="match status" value="1"/>
</dbReference>
<proteinExistence type="inferred from homology"/>
<keyword evidence="4" id="KW-0963">Cytoplasm</keyword>
<dbReference type="Proteomes" id="UP000193431">
    <property type="component" value="Chromosome"/>
</dbReference>
<dbReference type="GO" id="GO:0042026">
    <property type="term" value="P:protein refolding"/>
    <property type="evidence" value="ECO:0007669"/>
    <property type="project" value="UniProtKB-ARBA"/>
</dbReference>
<keyword evidence="6" id="KW-0143">Chaperone</keyword>
<comment type="similarity">
    <text evidence="3 10">Belongs to the FKBP-type PPIase family.</text>
</comment>
<dbReference type="AlphaFoldDB" id="A0A1W6MN61"/>
<evidence type="ECO:0000256" key="4">
    <source>
        <dbReference type="ARBA" id="ARBA00022490"/>
    </source>
</evidence>
<dbReference type="GO" id="GO:0003755">
    <property type="term" value="F:peptidyl-prolyl cis-trans isomerase activity"/>
    <property type="evidence" value="ECO:0007669"/>
    <property type="project" value="UniProtKB-UniRule"/>
</dbReference>
<evidence type="ECO:0000256" key="9">
    <source>
        <dbReference type="PROSITE-ProRule" id="PRU00277"/>
    </source>
</evidence>
<dbReference type="PANTHER" id="PTHR47861">
    <property type="entry name" value="FKBP-TYPE PEPTIDYL-PROLYL CIS-TRANS ISOMERASE SLYD"/>
    <property type="match status" value="1"/>
</dbReference>
<accession>A0A1W6MN61</accession>
<evidence type="ECO:0000256" key="6">
    <source>
        <dbReference type="ARBA" id="ARBA00023186"/>
    </source>
</evidence>
<evidence type="ECO:0000256" key="2">
    <source>
        <dbReference type="ARBA" id="ARBA00004496"/>
    </source>
</evidence>
<dbReference type="OrthoDB" id="9808891at2"/>